<evidence type="ECO:0000256" key="1">
    <source>
        <dbReference type="SAM" id="MobiDB-lite"/>
    </source>
</evidence>
<feature type="compositionally biased region" description="Low complexity" evidence="1">
    <location>
        <begin position="168"/>
        <end position="204"/>
    </location>
</feature>
<feature type="region of interest" description="Disordered" evidence="1">
    <location>
        <begin position="63"/>
        <end position="133"/>
    </location>
</feature>
<gene>
    <name evidence="2" type="ORF">OC842_005345</name>
</gene>
<feature type="compositionally biased region" description="Acidic residues" evidence="1">
    <location>
        <begin position="349"/>
        <end position="360"/>
    </location>
</feature>
<feature type="compositionally biased region" description="Basic residues" evidence="1">
    <location>
        <begin position="308"/>
        <end position="317"/>
    </location>
</feature>
<feature type="region of interest" description="Disordered" evidence="1">
    <location>
        <begin position="151"/>
        <end position="228"/>
    </location>
</feature>
<dbReference type="EMBL" id="JAPDMQ010000374">
    <property type="protein sequence ID" value="KAK0525946.1"/>
    <property type="molecule type" value="Genomic_DNA"/>
</dbReference>
<proteinExistence type="predicted"/>
<evidence type="ECO:0000313" key="2">
    <source>
        <dbReference type="EMBL" id="KAK0525946.1"/>
    </source>
</evidence>
<dbReference type="AlphaFoldDB" id="A0AAN6GAI2"/>
<feature type="region of interest" description="Disordered" evidence="1">
    <location>
        <begin position="1"/>
        <end position="33"/>
    </location>
</feature>
<comment type="caution">
    <text evidence="2">The sequence shown here is derived from an EMBL/GenBank/DDBJ whole genome shotgun (WGS) entry which is preliminary data.</text>
</comment>
<feature type="compositionally biased region" description="Low complexity" evidence="1">
    <location>
        <begin position="241"/>
        <end position="261"/>
    </location>
</feature>
<feature type="compositionally biased region" description="Low complexity" evidence="1">
    <location>
        <begin position="151"/>
        <end position="160"/>
    </location>
</feature>
<evidence type="ECO:0008006" key="4">
    <source>
        <dbReference type="Google" id="ProtNLM"/>
    </source>
</evidence>
<keyword evidence="3" id="KW-1185">Reference proteome</keyword>
<feature type="compositionally biased region" description="Gly residues" evidence="1">
    <location>
        <begin position="68"/>
        <end position="79"/>
    </location>
</feature>
<sequence>MADVDPASFPNKAWDDTTSPDDESAAAAAAASSLSENTASSLGAIAAAAAAAAEAAAAEVYRNDSPFFGGGAGGNGSGSGDADAGASAPAPPGVHAGMLTPSQHGADGTSKNGAAGEGGANAGSRQAEEATTATSEANAMLYAAMAAAAASRQQQQADMASTLARGWPSTSNTPLALPSSSSSAATSSSAPAAAGATNSLATAPGSSMGTTALVIGANGSEPPPLAPGAAMADLAAAIGLSSGAGAGEPSSTSTSVFSPPSAGTGKTAAAAPRVTRGRATRKTPYAVAGSADPAAARDSSSSSSARARSTRAAKRTRFSSTSGERQDSQSQSQGSAAGAATGTGAVASADEDDEEEEEEPSTAGAGKIDWLALGAAAASGSRARSEGEKTIPATVGEPAEQAEWREAIEGRMSAMNKDSRHVTTTRKRFLTEGIELSKPLTPCDSCARNHLPCYLAAPHIKCCSCTLKGETCSFGLVRHSRKRKAVAERDTVLRQARSDYVGKWRNLMGRVVDEARAKGAEDIAQMVELRLEACLTEMAEEMEAWVPKDPVAFVKPGKLATS</sequence>
<organism evidence="2 3">
    <name type="scientific">Tilletia horrida</name>
    <dbReference type="NCBI Taxonomy" id="155126"/>
    <lineage>
        <taxon>Eukaryota</taxon>
        <taxon>Fungi</taxon>
        <taxon>Dikarya</taxon>
        <taxon>Basidiomycota</taxon>
        <taxon>Ustilaginomycotina</taxon>
        <taxon>Exobasidiomycetes</taxon>
        <taxon>Tilletiales</taxon>
        <taxon>Tilletiaceae</taxon>
        <taxon>Tilletia</taxon>
    </lineage>
</organism>
<protein>
    <recommendedName>
        <fullName evidence="4">Zn(2)-C6 fungal-type domain-containing protein</fullName>
    </recommendedName>
</protein>
<evidence type="ECO:0000313" key="3">
    <source>
        <dbReference type="Proteomes" id="UP001176521"/>
    </source>
</evidence>
<name>A0AAN6GAI2_9BASI</name>
<feature type="compositionally biased region" description="Low complexity" evidence="1">
    <location>
        <begin position="318"/>
        <end position="348"/>
    </location>
</feature>
<feature type="compositionally biased region" description="Low complexity" evidence="1">
    <location>
        <begin position="286"/>
        <end position="307"/>
    </location>
</feature>
<dbReference type="Proteomes" id="UP001176521">
    <property type="component" value="Unassembled WGS sequence"/>
</dbReference>
<feature type="region of interest" description="Disordered" evidence="1">
    <location>
        <begin position="241"/>
        <end position="400"/>
    </location>
</feature>
<reference evidence="2" key="1">
    <citation type="journal article" date="2023" name="PhytoFront">
        <title>Draft Genome Resources of Seven Strains of Tilletia horrida, Causal Agent of Kernel Smut of Rice.</title>
        <authorList>
            <person name="Khanal S."/>
            <person name="Antony Babu S."/>
            <person name="Zhou X.G."/>
        </authorList>
    </citation>
    <scope>NUCLEOTIDE SEQUENCE</scope>
    <source>
        <strain evidence="2">TX3</strain>
    </source>
</reference>
<feature type="compositionally biased region" description="Low complexity" evidence="1">
    <location>
        <begin position="371"/>
        <end position="382"/>
    </location>
</feature>
<accession>A0AAN6GAI2</accession>